<sequence length="82" mass="9193">MDQVLDAQDTIALIVRFNQKNWQLSQDDYADLAFTAFGWIPELGSVFKGVLKPIWKQSKGSKGVQNGIKMLERALKGEHGQS</sequence>
<dbReference type="AlphaFoldDB" id="A0A9X9N6Y3"/>
<dbReference type="InterPro" id="IPR049802">
    <property type="entry name" value="RhsC-like_FIX"/>
</dbReference>
<evidence type="ECO:0000313" key="1">
    <source>
        <dbReference type="EMBL" id="UTG75452.1"/>
    </source>
</evidence>
<evidence type="ECO:0000313" key="2">
    <source>
        <dbReference type="Proteomes" id="UP001057336"/>
    </source>
</evidence>
<proteinExistence type="predicted"/>
<dbReference type="CDD" id="cd20746">
    <property type="entry name" value="FIX_Ntox15_NUC_DUF4112_RhsA-like"/>
    <property type="match status" value="1"/>
</dbReference>
<gene>
    <name evidence="1" type="ORF">KCG53_10020</name>
</gene>
<protein>
    <submittedName>
        <fullName evidence="1">Uncharacterized protein</fullName>
    </submittedName>
</protein>
<name>A0A9X9N6Y3_NEISU</name>
<reference evidence="1" key="1">
    <citation type="submission" date="2021-04" db="EMBL/GenBank/DDBJ databases">
        <title>Characterizing Neisseria spp. as novel respiratory pathobionts in bronchiectasis.</title>
        <authorList>
            <person name="Li L."/>
            <person name="Mac Aogain M."/>
            <person name="Xu T."/>
            <person name="Jaggi T.K."/>
            <person name="Chan L.Y."/>
            <person name="Keir H.R."/>
            <person name="Dicker A.J."/>
            <person name="Qu J."/>
            <person name="Liu Y."/>
            <person name="Chen H.S."/>
            <person name="Koh M.S."/>
            <person name="Ong T.H."/>
            <person name="Lim A.Y.H."/>
            <person name="Abisheganaden J."/>
            <person name="Low T.B."/>
            <person name="Oliver B.G."/>
            <person name="Tan N.S."/>
            <person name="Fang M."/>
            <person name="Chalmers J.D."/>
            <person name="Chotirmall S.H."/>
        </authorList>
    </citation>
    <scope>NUCLEOTIDE SEQUENCE</scope>
    <source>
        <strain evidence="1">CG0073</strain>
    </source>
</reference>
<accession>A0A9X9N6Y3</accession>
<organism evidence="1 2">
    <name type="scientific">Neisseria subflava</name>
    <dbReference type="NCBI Taxonomy" id="28449"/>
    <lineage>
        <taxon>Bacteria</taxon>
        <taxon>Pseudomonadati</taxon>
        <taxon>Pseudomonadota</taxon>
        <taxon>Betaproteobacteria</taxon>
        <taxon>Neisseriales</taxon>
        <taxon>Neisseriaceae</taxon>
        <taxon>Neisseria</taxon>
    </lineage>
</organism>
<dbReference type="Proteomes" id="UP001057336">
    <property type="component" value="Chromosome"/>
</dbReference>
<dbReference type="EMBL" id="CP073118">
    <property type="protein sequence ID" value="UTG75452.1"/>
    <property type="molecule type" value="Genomic_DNA"/>
</dbReference>